<accession>A0A392UMW0</accession>
<name>A0A392UMW0_9FABA</name>
<comment type="caution">
    <text evidence="1">The sequence shown here is derived from an EMBL/GenBank/DDBJ whole genome shotgun (WGS) entry which is preliminary data.</text>
</comment>
<organism evidence="1 2">
    <name type="scientific">Trifolium medium</name>
    <dbReference type="NCBI Taxonomy" id="97028"/>
    <lineage>
        <taxon>Eukaryota</taxon>
        <taxon>Viridiplantae</taxon>
        <taxon>Streptophyta</taxon>
        <taxon>Embryophyta</taxon>
        <taxon>Tracheophyta</taxon>
        <taxon>Spermatophyta</taxon>
        <taxon>Magnoliopsida</taxon>
        <taxon>eudicotyledons</taxon>
        <taxon>Gunneridae</taxon>
        <taxon>Pentapetalae</taxon>
        <taxon>rosids</taxon>
        <taxon>fabids</taxon>
        <taxon>Fabales</taxon>
        <taxon>Fabaceae</taxon>
        <taxon>Papilionoideae</taxon>
        <taxon>50 kb inversion clade</taxon>
        <taxon>NPAAA clade</taxon>
        <taxon>Hologalegina</taxon>
        <taxon>IRL clade</taxon>
        <taxon>Trifolieae</taxon>
        <taxon>Trifolium</taxon>
    </lineage>
</organism>
<protein>
    <submittedName>
        <fullName evidence="1">Uncharacterized protein</fullName>
    </submittedName>
</protein>
<sequence>MAPGEKVRYEEKLK</sequence>
<reference evidence="1 2" key="1">
    <citation type="journal article" date="2018" name="Front. Plant Sci.">
        <title>Red Clover (Trifolium pratense) and Zigzag Clover (T. medium) - A Picture of Genomic Similarities and Differences.</title>
        <authorList>
            <person name="Dluhosova J."/>
            <person name="Istvanek J."/>
            <person name="Nedelnik J."/>
            <person name="Repkova J."/>
        </authorList>
    </citation>
    <scope>NUCLEOTIDE SEQUENCE [LARGE SCALE GENOMIC DNA]</scope>
    <source>
        <strain evidence="2">cv. 10/8</strain>
        <tissue evidence="1">Leaf</tissue>
    </source>
</reference>
<dbReference type="EMBL" id="LXQA010853275">
    <property type="protein sequence ID" value="MCI74097.1"/>
    <property type="molecule type" value="Genomic_DNA"/>
</dbReference>
<evidence type="ECO:0000313" key="2">
    <source>
        <dbReference type="Proteomes" id="UP000265520"/>
    </source>
</evidence>
<feature type="non-terminal residue" evidence="1">
    <location>
        <position position="14"/>
    </location>
</feature>
<evidence type="ECO:0000313" key="1">
    <source>
        <dbReference type="EMBL" id="MCI74097.1"/>
    </source>
</evidence>
<proteinExistence type="predicted"/>
<dbReference type="Proteomes" id="UP000265520">
    <property type="component" value="Unassembled WGS sequence"/>
</dbReference>
<keyword evidence="2" id="KW-1185">Reference proteome</keyword>